<organism evidence="1 2">
    <name type="scientific">Heterorhabditis bacteriophora</name>
    <name type="common">Entomopathogenic nematode worm</name>
    <dbReference type="NCBI Taxonomy" id="37862"/>
    <lineage>
        <taxon>Eukaryota</taxon>
        <taxon>Metazoa</taxon>
        <taxon>Ecdysozoa</taxon>
        <taxon>Nematoda</taxon>
        <taxon>Chromadorea</taxon>
        <taxon>Rhabditida</taxon>
        <taxon>Rhabditina</taxon>
        <taxon>Rhabditomorpha</taxon>
        <taxon>Strongyloidea</taxon>
        <taxon>Heterorhabditidae</taxon>
        <taxon>Heterorhabditis</taxon>
    </lineage>
</organism>
<accession>A0A1I7XDH1</accession>
<evidence type="ECO:0000313" key="1">
    <source>
        <dbReference type="Proteomes" id="UP000095283"/>
    </source>
</evidence>
<dbReference type="AlphaFoldDB" id="A0A1I7XDH1"/>
<sequence length="147" mass="16695">MGRASTLSLHERRQIKVLSTTGYTVKRSANVVKRYRKAIMNFLRHQEEYDTKKSSERPSKLNNREKGKFCGLRRITRPASLKSAGFVVLMFKNYGVENSGQASQYCSATDTGLPRTYTSAQGRKTLLGQNIHKMRLGKDTTFMSLPK</sequence>
<dbReference type="WBParaSite" id="Hba_15396">
    <property type="protein sequence ID" value="Hba_15396"/>
    <property type="gene ID" value="Hba_15396"/>
</dbReference>
<dbReference type="Gene3D" id="1.10.10.60">
    <property type="entry name" value="Homeodomain-like"/>
    <property type="match status" value="1"/>
</dbReference>
<dbReference type="Proteomes" id="UP000095283">
    <property type="component" value="Unplaced"/>
</dbReference>
<reference evidence="2" key="1">
    <citation type="submission" date="2016-11" db="UniProtKB">
        <authorList>
            <consortium name="WormBaseParasite"/>
        </authorList>
    </citation>
    <scope>IDENTIFICATION</scope>
</reference>
<evidence type="ECO:0000313" key="2">
    <source>
        <dbReference type="WBParaSite" id="Hba_15396"/>
    </source>
</evidence>
<keyword evidence="1" id="KW-1185">Reference proteome</keyword>
<protein>
    <submittedName>
        <fullName evidence="2">HTH_Tnp_Tc3_1 domain-containing protein</fullName>
    </submittedName>
</protein>
<name>A0A1I7XDH1_HETBA</name>
<proteinExistence type="predicted"/>